<evidence type="ECO:0000256" key="2">
    <source>
        <dbReference type="SAM" id="Phobius"/>
    </source>
</evidence>
<reference evidence="3" key="1">
    <citation type="submission" date="2022-10" db="EMBL/GenBank/DDBJ databases">
        <title>The complete genomes of actinobacterial strains from the NBC collection.</title>
        <authorList>
            <person name="Joergensen T.S."/>
            <person name="Alvarez Arevalo M."/>
            <person name="Sterndorff E.B."/>
            <person name="Faurdal D."/>
            <person name="Vuksanovic O."/>
            <person name="Mourched A.-S."/>
            <person name="Charusanti P."/>
            <person name="Shaw S."/>
            <person name="Blin K."/>
            <person name="Weber T."/>
        </authorList>
    </citation>
    <scope>NUCLEOTIDE SEQUENCE</scope>
    <source>
        <strain evidence="3">NBC_00093</strain>
    </source>
</reference>
<dbReference type="EMBL" id="CP108222">
    <property type="protein sequence ID" value="WTT20482.1"/>
    <property type="molecule type" value="Genomic_DNA"/>
</dbReference>
<protein>
    <submittedName>
        <fullName evidence="3">Zinc ribbon domain-containing protein</fullName>
    </submittedName>
</protein>
<dbReference type="AlphaFoldDB" id="A0AAU2A9A9"/>
<proteinExistence type="predicted"/>
<evidence type="ECO:0000256" key="1">
    <source>
        <dbReference type="SAM" id="MobiDB-lite"/>
    </source>
</evidence>
<keyword evidence="2" id="KW-1133">Transmembrane helix</keyword>
<feature type="compositionally biased region" description="Basic and acidic residues" evidence="1">
    <location>
        <begin position="96"/>
        <end position="147"/>
    </location>
</feature>
<feature type="compositionally biased region" description="Low complexity" evidence="1">
    <location>
        <begin position="36"/>
        <end position="62"/>
    </location>
</feature>
<evidence type="ECO:0000313" key="3">
    <source>
        <dbReference type="EMBL" id="WTT20482.1"/>
    </source>
</evidence>
<gene>
    <name evidence="3" type="ORF">OHA22_35635</name>
</gene>
<keyword evidence="2" id="KW-0812">Transmembrane</keyword>
<dbReference type="Gene3D" id="2.60.120.260">
    <property type="entry name" value="Galactose-binding domain-like"/>
    <property type="match status" value="1"/>
</dbReference>
<keyword evidence="2" id="KW-0472">Membrane</keyword>
<feature type="compositionally biased region" description="Acidic residues" evidence="1">
    <location>
        <begin position="148"/>
        <end position="159"/>
    </location>
</feature>
<feature type="compositionally biased region" description="Pro residues" evidence="1">
    <location>
        <begin position="163"/>
        <end position="181"/>
    </location>
</feature>
<feature type="transmembrane region" description="Helical" evidence="2">
    <location>
        <begin position="303"/>
        <end position="324"/>
    </location>
</feature>
<dbReference type="NCBIfam" id="NF047619">
    <property type="entry name" value="NADase_discoid"/>
    <property type="match status" value="1"/>
</dbReference>
<dbReference type="InterPro" id="IPR008979">
    <property type="entry name" value="Galactose-bd-like_sf"/>
</dbReference>
<sequence>MTSQSCAECGTRAEPGQSFCDACGAVLSWSERESAPRGGAADPVAVPAGESAGAVGTAGTAGTRREEPRPVSSGASTAPAPGRDTFFSPRPGDAGAPRREPARTEEEPEGSDERLERLGERLERLDERLDQRLDQRLGERPDERLDEGPEAPEGADDDTLPQPAVPAAPPVPAGDPAPAPDSPDDTAARVRSLLVPVSDPEPRAAPEPSVAPVLPGRPVADRPQVRAPGRDPGVQGGLPCPWCATPNMPDRHFCVRCAMPMSGHGPDQPALRRPWWRRLLDLRNGERPWAGDRPRLRRGFGRVLNWVVGALVLTLVIVAVMNVGDAVNGVRDHFAKRAPVDPDKVTASRSYPGHKPELLFDKRSNTWWGPGVAQSGEGEWIEVRFTEPTRLLDVMITPGVSARAETITESALPKRIGAEITMADGTKTTRVLTLDQGAGPQSRAFRVGSVSAVRFVLRSAHAASAEKQVAIAEIEFFGRSNASGS</sequence>
<name>A0AAU2A9A9_9ACTN</name>
<dbReference type="InterPro" id="IPR057561">
    <property type="entry name" value="NADase_transloc"/>
</dbReference>
<accession>A0AAU2A9A9</accession>
<feature type="region of interest" description="Disordered" evidence="1">
    <location>
        <begin position="30"/>
        <end position="233"/>
    </location>
</feature>
<dbReference type="SUPFAM" id="SSF49785">
    <property type="entry name" value="Galactose-binding domain-like"/>
    <property type="match status" value="1"/>
</dbReference>
<organism evidence="3">
    <name type="scientific">Streptomyces sp. NBC_00093</name>
    <dbReference type="NCBI Taxonomy" id="2975649"/>
    <lineage>
        <taxon>Bacteria</taxon>
        <taxon>Bacillati</taxon>
        <taxon>Actinomycetota</taxon>
        <taxon>Actinomycetes</taxon>
        <taxon>Kitasatosporales</taxon>
        <taxon>Streptomycetaceae</taxon>
        <taxon>Streptomyces</taxon>
    </lineage>
</organism>